<feature type="transmembrane region" description="Helical" evidence="9">
    <location>
        <begin position="79"/>
        <end position="98"/>
    </location>
</feature>
<accession>A0A017RW47</accession>
<name>A0A017RW47_9CLOT</name>
<sequence>MNKNLKDCIVIGFALFAMFFGAGNLIFPPYLGKLFGTNWSIAIIGFLITGVGLPLSGIIASAKLSAGIEAMAGKINKKFALIMTTALIITLGPLVAIPRTAATTFELSVKPYMPNVDSLIPIVIYMLINLAFVIKPSSIIDTIGKFLTPALLALLTFIIVKGIISPIAPVEPTTTADVFSTSLLQGYQTMDALGSVIFASIIISSAMAKGYTKKEDIMKVTIKSGIIAVGGLAFVYGGLMYLGAQTVKAFPDGLALTELVTRISRSVAGNFGSAALSGAVALACMTTSIGLTATAAEFFDRATNGKLSYKVNSIIITIVSIFLAKMGVGSIIKFAGPILGILYPPIITLIFLTLASKIVKNIKVYSAATIVALLVAVLDTLAHSTVAFLPLADKGFAWLVPTVAVFILVSLVTKKEDLPITEEELKAA</sequence>
<keyword evidence="7 9" id="KW-1133">Transmembrane helix</keyword>
<comment type="similarity">
    <text evidence="2 9">Belongs to the branched chain amino acid transporter family.</text>
</comment>
<dbReference type="NCBIfam" id="TIGR00796">
    <property type="entry name" value="livcs"/>
    <property type="match status" value="1"/>
</dbReference>
<feature type="transmembrane region" description="Helical" evidence="9">
    <location>
        <begin position="367"/>
        <end position="389"/>
    </location>
</feature>
<evidence type="ECO:0000256" key="1">
    <source>
        <dbReference type="ARBA" id="ARBA00004651"/>
    </source>
</evidence>
<comment type="caution">
    <text evidence="10">The sequence shown here is derived from an EMBL/GenBank/DDBJ whole genome shotgun (WGS) entry which is preliminary data.</text>
</comment>
<evidence type="ECO:0000256" key="4">
    <source>
        <dbReference type="ARBA" id="ARBA00022475"/>
    </source>
</evidence>
<keyword evidence="3 9" id="KW-0813">Transport</keyword>
<dbReference type="AlphaFoldDB" id="A0A017RW47"/>
<evidence type="ECO:0000256" key="8">
    <source>
        <dbReference type="ARBA" id="ARBA00023136"/>
    </source>
</evidence>
<dbReference type="GO" id="GO:0005886">
    <property type="term" value="C:plasma membrane"/>
    <property type="evidence" value="ECO:0007669"/>
    <property type="project" value="UniProtKB-SubCell"/>
</dbReference>
<evidence type="ECO:0000313" key="11">
    <source>
        <dbReference type="Proteomes" id="UP000019681"/>
    </source>
</evidence>
<dbReference type="InterPro" id="IPR004685">
    <property type="entry name" value="Brnchd-chn_aa_trnsp_Livcs"/>
</dbReference>
<feature type="transmembrane region" description="Helical" evidence="9">
    <location>
        <begin position="7"/>
        <end position="27"/>
    </location>
</feature>
<evidence type="ECO:0000256" key="3">
    <source>
        <dbReference type="ARBA" id="ARBA00022448"/>
    </source>
</evidence>
<keyword evidence="4" id="KW-1003">Cell membrane</keyword>
<evidence type="ECO:0000256" key="9">
    <source>
        <dbReference type="RuleBase" id="RU362122"/>
    </source>
</evidence>
<dbReference type="PANTHER" id="PTHR30588:SF0">
    <property type="entry name" value="BRANCHED-CHAIN AMINO ACID PERMEASE BRNQ"/>
    <property type="match status" value="1"/>
</dbReference>
<evidence type="ECO:0000256" key="2">
    <source>
        <dbReference type="ARBA" id="ARBA00008540"/>
    </source>
</evidence>
<dbReference type="GO" id="GO:0015188">
    <property type="term" value="F:L-isoleucine transmembrane transporter activity"/>
    <property type="evidence" value="ECO:0007669"/>
    <property type="project" value="TreeGrafter"/>
</dbReference>
<dbReference type="GO" id="GO:0015820">
    <property type="term" value="P:L-leucine transport"/>
    <property type="evidence" value="ECO:0007669"/>
    <property type="project" value="TreeGrafter"/>
</dbReference>
<feature type="transmembrane region" description="Helical" evidence="9">
    <location>
        <begin position="39"/>
        <end position="59"/>
    </location>
</feature>
<dbReference type="Proteomes" id="UP000019681">
    <property type="component" value="Unassembled WGS sequence"/>
</dbReference>
<feature type="transmembrane region" description="Helical" evidence="9">
    <location>
        <begin position="274"/>
        <end position="299"/>
    </location>
</feature>
<evidence type="ECO:0000256" key="6">
    <source>
        <dbReference type="ARBA" id="ARBA00022970"/>
    </source>
</evidence>
<reference evidence="10 11" key="1">
    <citation type="journal article" date="2014" name="Genome Announc.">
        <title>Draft Genome Sequence of Fervidicella metallireducens Strain AeBT, an Iron-Reducing Thermoanaerobe from the Great Artesian Basin.</title>
        <authorList>
            <person name="Patel B.K."/>
        </authorList>
    </citation>
    <scope>NUCLEOTIDE SEQUENCE [LARGE SCALE GENOMIC DNA]</scope>
    <source>
        <strain evidence="10 11">AeB</strain>
    </source>
</reference>
<keyword evidence="8 9" id="KW-0472">Membrane</keyword>
<gene>
    <name evidence="10" type="ORF">Q428_07020</name>
</gene>
<evidence type="ECO:0000256" key="5">
    <source>
        <dbReference type="ARBA" id="ARBA00022692"/>
    </source>
</evidence>
<comment type="subcellular location">
    <subcellularLocation>
        <location evidence="1 9">Cell membrane</location>
        <topology evidence="1 9">Multi-pass membrane protein</topology>
    </subcellularLocation>
</comment>
<evidence type="ECO:0000313" key="10">
    <source>
        <dbReference type="EMBL" id="EYE88604.1"/>
    </source>
</evidence>
<dbReference type="GO" id="GO:0005304">
    <property type="term" value="F:L-valine transmembrane transporter activity"/>
    <property type="evidence" value="ECO:0007669"/>
    <property type="project" value="TreeGrafter"/>
</dbReference>
<keyword evidence="5 9" id="KW-0812">Transmembrane</keyword>
<keyword evidence="11" id="KW-1185">Reference proteome</keyword>
<proteinExistence type="inferred from homology"/>
<feature type="transmembrane region" description="Helical" evidence="9">
    <location>
        <begin position="311"/>
        <end position="332"/>
    </location>
</feature>
<comment type="function">
    <text evidence="9">Component of the transport system for branched-chain amino acids.</text>
</comment>
<keyword evidence="6 9" id="KW-0029">Amino-acid transport</keyword>
<dbReference type="EMBL" id="AZQP01000017">
    <property type="protein sequence ID" value="EYE88604.1"/>
    <property type="molecule type" value="Genomic_DNA"/>
</dbReference>
<dbReference type="Pfam" id="PF05525">
    <property type="entry name" value="Branch_AA_trans"/>
    <property type="match status" value="1"/>
</dbReference>
<feature type="transmembrane region" description="Helical" evidence="9">
    <location>
        <begin position="118"/>
        <end position="134"/>
    </location>
</feature>
<evidence type="ECO:0000256" key="7">
    <source>
        <dbReference type="ARBA" id="ARBA00022989"/>
    </source>
</evidence>
<dbReference type="OrthoDB" id="9783920at2"/>
<feature type="transmembrane region" description="Helical" evidence="9">
    <location>
        <begin position="146"/>
        <end position="167"/>
    </location>
</feature>
<feature type="transmembrane region" description="Helical" evidence="9">
    <location>
        <begin position="220"/>
        <end position="244"/>
    </location>
</feature>
<dbReference type="GO" id="GO:0015190">
    <property type="term" value="F:L-leucine transmembrane transporter activity"/>
    <property type="evidence" value="ECO:0007669"/>
    <property type="project" value="TreeGrafter"/>
</dbReference>
<organism evidence="10 11">
    <name type="scientific">Fervidicella metallireducens AeB</name>
    <dbReference type="NCBI Taxonomy" id="1403537"/>
    <lineage>
        <taxon>Bacteria</taxon>
        <taxon>Bacillati</taxon>
        <taxon>Bacillota</taxon>
        <taxon>Clostridia</taxon>
        <taxon>Eubacteriales</taxon>
        <taxon>Clostridiaceae</taxon>
        <taxon>Fervidicella</taxon>
    </lineage>
</organism>
<feature type="transmembrane region" description="Helical" evidence="9">
    <location>
        <begin position="338"/>
        <end position="355"/>
    </location>
</feature>
<feature type="transmembrane region" description="Helical" evidence="9">
    <location>
        <begin position="187"/>
        <end position="208"/>
    </location>
</feature>
<dbReference type="PANTHER" id="PTHR30588">
    <property type="entry name" value="BRANCHED-CHAIN AMINO ACID TRANSPORT SYSTEM 2 CARRIER PROTEIN"/>
    <property type="match status" value="1"/>
</dbReference>
<dbReference type="RefSeq" id="WP_035379396.1">
    <property type="nucleotide sequence ID" value="NZ_AZQP01000017.1"/>
</dbReference>
<feature type="transmembrane region" description="Helical" evidence="9">
    <location>
        <begin position="395"/>
        <end position="413"/>
    </location>
</feature>
<protein>
    <recommendedName>
        <fullName evidence="9">Branched-chain amino acid transport system carrier protein</fullName>
    </recommendedName>
</protein>
<dbReference type="GO" id="GO:0015818">
    <property type="term" value="P:isoleucine transport"/>
    <property type="evidence" value="ECO:0007669"/>
    <property type="project" value="TreeGrafter"/>
</dbReference>